<feature type="compositionally biased region" description="Low complexity" evidence="1">
    <location>
        <begin position="193"/>
        <end position="227"/>
    </location>
</feature>
<dbReference type="Pfam" id="PF02657">
    <property type="entry name" value="SufE"/>
    <property type="match status" value="1"/>
</dbReference>
<gene>
    <name evidence="3" type="ORF">CLEI1391_LOCUS8625</name>
</gene>
<proteinExistence type="predicted"/>
<dbReference type="InterPro" id="IPR002634">
    <property type="entry name" value="BolA"/>
</dbReference>
<dbReference type="Gene3D" id="3.90.1010.10">
    <property type="match status" value="1"/>
</dbReference>
<evidence type="ECO:0000259" key="2">
    <source>
        <dbReference type="Pfam" id="PF02657"/>
    </source>
</evidence>
<dbReference type="GO" id="GO:0016226">
    <property type="term" value="P:iron-sulfur cluster assembly"/>
    <property type="evidence" value="ECO:0007669"/>
    <property type="project" value="TreeGrafter"/>
</dbReference>
<protein>
    <recommendedName>
        <fullName evidence="2">Fe-S metabolism associated domain-containing protein</fullName>
    </recommendedName>
</protein>
<reference evidence="3" key="1">
    <citation type="submission" date="2021-01" db="EMBL/GenBank/DDBJ databases">
        <authorList>
            <person name="Corre E."/>
            <person name="Pelletier E."/>
            <person name="Niang G."/>
            <person name="Scheremetjew M."/>
            <person name="Finn R."/>
            <person name="Kale V."/>
            <person name="Holt S."/>
            <person name="Cochrane G."/>
            <person name="Meng A."/>
            <person name="Brown T."/>
            <person name="Cohen L."/>
        </authorList>
    </citation>
    <scope>NUCLEOTIDE SEQUENCE</scope>
    <source>
        <strain evidence="3">SAG 11-49</strain>
    </source>
</reference>
<dbReference type="AlphaFoldDB" id="A0A7S0RID5"/>
<dbReference type="InterPro" id="IPR003808">
    <property type="entry name" value="Fe-S_metab-assoc_dom"/>
</dbReference>
<feature type="domain" description="Fe-S metabolism associated" evidence="2">
    <location>
        <begin position="61"/>
        <end position="179"/>
    </location>
</feature>
<dbReference type="Pfam" id="PF01722">
    <property type="entry name" value="BolA"/>
    <property type="match status" value="1"/>
</dbReference>
<dbReference type="SUPFAM" id="SSF82657">
    <property type="entry name" value="BolA-like"/>
    <property type="match status" value="1"/>
</dbReference>
<dbReference type="SUPFAM" id="SSF82649">
    <property type="entry name" value="SufE/NifU"/>
    <property type="match status" value="1"/>
</dbReference>
<dbReference type="EMBL" id="HBFB01015368">
    <property type="protein sequence ID" value="CAD8678649.1"/>
    <property type="molecule type" value="Transcribed_RNA"/>
</dbReference>
<name>A0A7S0RID5_9CHLO</name>
<evidence type="ECO:0000313" key="3">
    <source>
        <dbReference type="EMBL" id="CAD8678649.1"/>
    </source>
</evidence>
<sequence>MQAVLSRRCSLGSVHIHAAKPQHMMAPRMIRQAPGRSCRVHVCAAQKVSELPASLQKIVGAFQMVPDPMARYKQLLFYATKLEKLPDEDHIPANKVEGCVSQVWVKPEMRPDGRIYWKADSDSQLTKGLAALLVTGLSGCTPEEIIKLQPEFIEMLGLKQSLTPSRNNGFLNMLKLMQRKSLELLAAKAASSNPDAAASSSNGHGNGNGSTAQHAPAQPAASTSSTPVTDGMRRKLTEAFKPARLVIENNSDQHAGHAGAKSAAAMKAGNTGETHFRVEIVSDAFAGQSLVQRQRAIYALLQEEFGLGLHALSLDTKTPAEAAQKA</sequence>
<dbReference type="PANTHER" id="PTHR46230">
    <property type="match status" value="1"/>
</dbReference>
<dbReference type="InterPro" id="IPR036065">
    <property type="entry name" value="BolA-like_sf"/>
</dbReference>
<dbReference type="Gene3D" id="3.30.300.90">
    <property type="entry name" value="BolA-like"/>
    <property type="match status" value="1"/>
</dbReference>
<dbReference type="PANTHER" id="PTHR46230:SF3">
    <property type="entry name" value="SUFE-LIKE PROTEIN 1, CHLOROPLASTIC_MITOCHONDRIAL"/>
    <property type="match status" value="1"/>
</dbReference>
<organism evidence="3">
    <name type="scientific">Chlamydomonas leiostraca</name>
    <dbReference type="NCBI Taxonomy" id="1034604"/>
    <lineage>
        <taxon>Eukaryota</taxon>
        <taxon>Viridiplantae</taxon>
        <taxon>Chlorophyta</taxon>
        <taxon>core chlorophytes</taxon>
        <taxon>Chlorophyceae</taxon>
        <taxon>CS clade</taxon>
        <taxon>Chlamydomonadales</taxon>
        <taxon>Chlamydomonadaceae</taxon>
        <taxon>Chlamydomonas</taxon>
    </lineage>
</organism>
<accession>A0A7S0RID5</accession>
<feature type="region of interest" description="Disordered" evidence="1">
    <location>
        <begin position="193"/>
        <end position="231"/>
    </location>
</feature>
<evidence type="ECO:0000256" key="1">
    <source>
        <dbReference type="SAM" id="MobiDB-lite"/>
    </source>
</evidence>